<feature type="domain" description="Pre-mRNA-splicing factor 3" evidence="8">
    <location>
        <begin position="49"/>
        <end position="296"/>
    </location>
</feature>
<dbReference type="Proteomes" id="UP000005666">
    <property type="component" value="Chromosome 3"/>
</dbReference>
<dbReference type="STRING" id="1071381.G8BR25"/>
<dbReference type="OMA" id="CVMHPRF"/>
<keyword evidence="5" id="KW-0175">Coiled coil</keyword>
<dbReference type="Pfam" id="PF08572">
    <property type="entry name" value="PRP3"/>
    <property type="match status" value="1"/>
</dbReference>
<dbReference type="HOGENOM" id="CLU_015750_2_0_1"/>
<evidence type="ECO:0000256" key="3">
    <source>
        <dbReference type="ARBA" id="ARBA00023187"/>
    </source>
</evidence>
<dbReference type="GO" id="GO:0046540">
    <property type="term" value="C:U4/U6 x U5 tri-snRNP complex"/>
    <property type="evidence" value="ECO:0007669"/>
    <property type="project" value="EnsemblFungi"/>
</dbReference>
<comment type="subcellular location">
    <subcellularLocation>
        <location evidence="1">Nucleus</location>
    </subcellularLocation>
</comment>
<dbReference type="InterPro" id="IPR027104">
    <property type="entry name" value="Prp3"/>
</dbReference>
<sequence>MRDQKSDETYKGSVVENQQTQKKGLKTEINPILFSSNLNLIRRQHKQENPYLNFHDAKGEANYKKVNDRLHRGLVFHKKGEITAEYEKQRLLNKKKKRKRIYGEKTQEKLEKEKLNKIKEGLIPNHVIGEDKYFTAVEDIPDVEWWDRPYLDENNNILEKYDKQFTVDDVSESESEVEDDERNSEIVSHPSIRYVQHPVPIKLGDRNRLVSKIYLTKTERKKLRRNRKKLEREEKETKIKLGILPKPEPKVKVSNMMNVYENNQNITDPTQWENTVREQVEERKRKHEETNKIRHEEAVKRKRENLGIPNVKVPPRNNICKIFKFKKLVNPSIRYKLKVNSKQLGLRGACARVKDDGPGIIIIYGDEKSCKFYEKLITSRLKWNESFIDKTTNSEIDMSDNSVEKVWEGYINESKFPNWFMKVYQREEDIKDALERFNAGQLFQYVIE</sequence>
<evidence type="ECO:0000313" key="9">
    <source>
        <dbReference type="EMBL" id="CCE62201.1"/>
    </source>
</evidence>
<protein>
    <submittedName>
        <fullName evidence="9">Uncharacterized protein</fullName>
    </submittedName>
</protein>
<evidence type="ECO:0000256" key="4">
    <source>
        <dbReference type="ARBA" id="ARBA00023242"/>
    </source>
</evidence>
<reference evidence="9 10" key="1">
    <citation type="journal article" date="2011" name="Proc. Natl. Acad. Sci. U.S.A.">
        <title>Evolutionary erosion of yeast sex chromosomes by mating-type switching accidents.</title>
        <authorList>
            <person name="Gordon J.L."/>
            <person name="Armisen D."/>
            <person name="Proux-Wera E."/>
            <person name="Oheigeartaigh S.S."/>
            <person name="Byrne K.P."/>
            <person name="Wolfe K.H."/>
        </authorList>
    </citation>
    <scope>NUCLEOTIDE SEQUENCE [LARGE SCALE GENOMIC DNA]</scope>
    <source>
        <strain evidence="10">ATCC 24235 / CBS 4417 / NBRC 1672 / NRRL Y-8282 / UCD 70-5</strain>
    </source>
</reference>
<dbReference type="GeneID" id="11533963"/>
<evidence type="ECO:0000313" key="10">
    <source>
        <dbReference type="Proteomes" id="UP000005666"/>
    </source>
</evidence>
<dbReference type="eggNOG" id="KOG2769">
    <property type="taxonomic scope" value="Eukaryota"/>
</dbReference>
<dbReference type="RefSeq" id="XP_003684635.1">
    <property type="nucleotide sequence ID" value="XM_003684587.1"/>
</dbReference>
<gene>
    <name evidence="9" type="primary">TPHA0C00440</name>
    <name evidence="9" type="ordered locus">TPHA_0C00440</name>
</gene>
<keyword evidence="3" id="KW-0508">mRNA splicing</keyword>
<evidence type="ECO:0000259" key="7">
    <source>
        <dbReference type="Pfam" id="PF06544"/>
    </source>
</evidence>
<proteinExistence type="predicted"/>
<dbReference type="EMBL" id="HE612858">
    <property type="protein sequence ID" value="CCE62201.1"/>
    <property type="molecule type" value="Genomic_DNA"/>
</dbReference>
<organism evidence="9 10">
    <name type="scientific">Tetrapisispora phaffii (strain ATCC 24235 / CBS 4417 / NBRC 1672 / NRRL Y-8282 / UCD 70-5)</name>
    <name type="common">Yeast</name>
    <name type="synonym">Fabospora phaffii</name>
    <dbReference type="NCBI Taxonomy" id="1071381"/>
    <lineage>
        <taxon>Eukaryota</taxon>
        <taxon>Fungi</taxon>
        <taxon>Dikarya</taxon>
        <taxon>Ascomycota</taxon>
        <taxon>Saccharomycotina</taxon>
        <taxon>Saccharomycetes</taxon>
        <taxon>Saccharomycetales</taxon>
        <taxon>Saccharomycetaceae</taxon>
        <taxon>Tetrapisispora</taxon>
    </lineage>
</organism>
<feature type="compositionally biased region" description="Basic and acidic residues" evidence="6">
    <location>
        <begin position="1"/>
        <end position="10"/>
    </location>
</feature>
<evidence type="ECO:0000256" key="2">
    <source>
        <dbReference type="ARBA" id="ARBA00022664"/>
    </source>
</evidence>
<evidence type="ECO:0000256" key="1">
    <source>
        <dbReference type="ARBA" id="ARBA00004123"/>
    </source>
</evidence>
<feature type="coiled-coil region" evidence="5">
    <location>
        <begin position="213"/>
        <end position="240"/>
    </location>
</feature>
<evidence type="ECO:0000256" key="5">
    <source>
        <dbReference type="SAM" id="Coils"/>
    </source>
</evidence>
<keyword evidence="4" id="KW-0539">Nucleus</keyword>
<dbReference type="Pfam" id="PF06544">
    <property type="entry name" value="Prp3_C"/>
    <property type="match status" value="1"/>
</dbReference>
<dbReference type="GO" id="GO:0000387">
    <property type="term" value="P:spliceosomal snRNP assembly"/>
    <property type="evidence" value="ECO:0007669"/>
    <property type="project" value="EnsemblFungi"/>
</dbReference>
<evidence type="ECO:0000256" key="6">
    <source>
        <dbReference type="SAM" id="MobiDB-lite"/>
    </source>
</evidence>
<keyword evidence="2" id="KW-0507">mRNA processing</keyword>
<dbReference type="InterPro" id="IPR010541">
    <property type="entry name" value="Prp3_C"/>
</dbReference>
<dbReference type="InterPro" id="IPR013881">
    <property type="entry name" value="Pre-mRNA_splic_Prp3_dom"/>
</dbReference>
<dbReference type="PANTHER" id="PTHR14212:SF0">
    <property type="entry name" value="U4_U6 SMALL NUCLEAR RIBONUCLEOPROTEIN PRP3"/>
    <property type="match status" value="1"/>
</dbReference>
<dbReference type="OrthoDB" id="10264544at2759"/>
<accession>G8BR25</accession>
<feature type="region of interest" description="Disordered" evidence="6">
    <location>
        <begin position="1"/>
        <end position="22"/>
    </location>
</feature>
<dbReference type="CDD" id="cd24162">
    <property type="entry name" value="Prp3_C"/>
    <property type="match status" value="1"/>
</dbReference>
<dbReference type="KEGG" id="tpf:TPHA_0C00440"/>
<dbReference type="AlphaFoldDB" id="G8BR25"/>
<evidence type="ECO:0000259" key="8">
    <source>
        <dbReference type="Pfam" id="PF08572"/>
    </source>
</evidence>
<feature type="domain" description="Small nuclear ribonucleoprotein Prp3 C-terminal" evidence="7">
    <location>
        <begin position="322"/>
        <end position="444"/>
    </location>
</feature>
<name>G8BR25_TETPH</name>
<keyword evidence="10" id="KW-1185">Reference proteome</keyword>
<dbReference type="PANTHER" id="PTHR14212">
    <property type="entry name" value="U4/U6-ASSOCIATED RNA SPLICING FACTOR-RELATED"/>
    <property type="match status" value="1"/>
</dbReference>